<dbReference type="Proteomes" id="UP000790347">
    <property type="component" value="Unassembled WGS sequence"/>
</dbReference>
<sequence>MIVIDFHNHHVDVGDDDDIVERQHFYNQQQPQQHHLRIRHSKQDINNEINVELIRLKSKNILATYAHGHRIWYKQKSKNFLGGVLFSNQHDGNKQKKVKANSPNKEILASSSQKVKMKYYCLPRNDLEI</sequence>
<dbReference type="AlphaFoldDB" id="A0A922HSD8"/>
<reference evidence="1" key="1">
    <citation type="submission" date="2013-05" db="EMBL/GenBank/DDBJ databases">
        <authorList>
            <person name="Yim A.K.Y."/>
            <person name="Chan T.F."/>
            <person name="Ji K.M."/>
            <person name="Liu X.Y."/>
            <person name="Zhou J.W."/>
            <person name="Li R.Q."/>
            <person name="Yang K.Y."/>
            <person name="Li J."/>
            <person name="Li M."/>
            <person name="Law P.T.W."/>
            <person name="Wu Y.L."/>
            <person name="Cai Z.L."/>
            <person name="Qin H."/>
            <person name="Bao Y."/>
            <person name="Leung R.K.K."/>
            <person name="Ng P.K.S."/>
            <person name="Zou J."/>
            <person name="Zhong X.J."/>
            <person name="Ran P.X."/>
            <person name="Zhong N.S."/>
            <person name="Liu Z.G."/>
            <person name="Tsui S.K.W."/>
        </authorList>
    </citation>
    <scope>NUCLEOTIDE SEQUENCE</scope>
    <source>
        <strain evidence="1">Derf</strain>
        <tissue evidence="1">Whole organism</tissue>
    </source>
</reference>
<accession>A0A922HSD8</accession>
<comment type="caution">
    <text evidence="1">The sequence shown here is derived from an EMBL/GenBank/DDBJ whole genome shotgun (WGS) entry which is preliminary data.</text>
</comment>
<gene>
    <name evidence="1" type="ORF">DERF_011536</name>
</gene>
<protein>
    <submittedName>
        <fullName evidence="1">Uncharacterized protein</fullName>
    </submittedName>
</protein>
<evidence type="ECO:0000313" key="2">
    <source>
        <dbReference type="Proteomes" id="UP000790347"/>
    </source>
</evidence>
<evidence type="ECO:0000313" key="1">
    <source>
        <dbReference type="EMBL" id="KAH9506823.1"/>
    </source>
</evidence>
<reference evidence="1" key="2">
    <citation type="journal article" date="2022" name="Res Sq">
        <title>Comparative Genomics Reveals Insights into the Divergent Evolution of Astigmatic Mites and Household Pest Adaptations.</title>
        <authorList>
            <person name="Xiong Q."/>
            <person name="Wan A.T.-Y."/>
            <person name="Liu X.-Y."/>
            <person name="Fung C.S.-H."/>
            <person name="Xiao X."/>
            <person name="Malainual N."/>
            <person name="Hou J."/>
            <person name="Wang L."/>
            <person name="Wang M."/>
            <person name="Yang K."/>
            <person name="Cui Y."/>
            <person name="Leung E."/>
            <person name="Nong W."/>
            <person name="Shin S.-K."/>
            <person name="Au S."/>
            <person name="Jeong K.Y."/>
            <person name="Chew F.T."/>
            <person name="Hui J."/>
            <person name="Leung T.F."/>
            <person name="Tungtrongchitr A."/>
            <person name="Zhong N."/>
            <person name="Liu Z."/>
            <person name="Tsui S."/>
        </authorList>
    </citation>
    <scope>NUCLEOTIDE SEQUENCE</scope>
    <source>
        <strain evidence="1">Derf</strain>
        <tissue evidence="1">Whole organism</tissue>
    </source>
</reference>
<organism evidence="1 2">
    <name type="scientific">Dermatophagoides farinae</name>
    <name type="common">American house dust mite</name>
    <dbReference type="NCBI Taxonomy" id="6954"/>
    <lineage>
        <taxon>Eukaryota</taxon>
        <taxon>Metazoa</taxon>
        <taxon>Ecdysozoa</taxon>
        <taxon>Arthropoda</taxon>
        <taxon>Chelicerata</taxon>
        <taxon>Arachnida</taxon>
        <taxon>Acari</taxon>
        <taxon>Acariformes</taxon>
        <taxon>Sarcoptiformes</taxon>
        <taxon>Astigmata</taxon>
        <taxon>Psoroptidia</taxon>
        <taxon>Analgoidea</taxon>
        <taxon>Pyroglyphidae</taxon>
        <taxon>Dermatophagoidinae</taxon>
        <taxon>Dermatophagoides</taxon>
    </lineage>
</organism>
<name>A0A922HSD8_DERFA</name>
<dbReference type="EMBL" id="ASGP02000005">
    <property type="protein sequence ID" value="KAH9506823.1"/>
    <property type="molecule type" value="Genomic_DNA"/>
</dbReference>
<keyword evidence="2" id="KW-1185">Reference proteome</keyword>
<proteinExistence type="predicted"/>